<dbReference type="KEGG" id="lalo:ABC765_08325"/>
<proteinExistence type="predicted"/>
<gene>
    <name evidence="1" type="ORF">ABC765_08325</name>
</gene>
<accession>A0AAU7C1N4</accession>
<evidence type="ECO:0000313" key="1">
    <source>
        <dbReference type="EMBL" id="XBG95061.1"/>
    </source>
</evidence>
<dbReference type="EMBL" id="CP154878">
    <property type="protein sequence ID" value="XBG95061.1"/>
    <property type="molecule type" value="Genomic_DNA"/>
</dbReference>
<reference evidence="1" key="1">
    <citation type="submission" date="2024-04" db="EMBL/GenBank/DDBJ databases">
        <title>Limosilactobacillus allomucosae sp. nov., a novel species isolated from wild boar faecal samples as a potential probiotics for domestic pigs.</title>
        <authorList>
            <person name="Chen B."/>
        </authorList>
    </citation>
    <scope>NUCLEOTIDE SEQUENCE</scope>
    <source>
        <strain evidence="1">WILCCON 0051</strain>
    </source>
</reference>
<dbReference type="AlphaFoldDB" id="A0AAU7C1N4"/>
<protein>
    <submittedName>
        <fullName evidence="1">Uncharacterized protein</fullName>
    </submittedName>
</protein>
<name>A0AAU7C1N4_9LACO</name>
<dbReference type="RefSeq" id="WP_347980188.1">
    <property type="nucleotide sequence ID" value="NZ_CP154878.1"/>
</dbReference>
<sequence length="163" mass="18878">MVSKSQTQASRKWEKENPHRTGYAKLRRTAFSFVNPKPGSKAEEHINANHADYVEDLKELQYEISKKLEVAKMNQTVKRLVEKEIDRHITTVYYDGRVEIKKDSVDVKNGRIRFWDLGHVTGWIDLADINCTEEEAKELVKHCITEALFAISDKPVTTDFDVK</sequence>
<organism evidence="1">
    <name type="scientific">Limosilactobacillus allomucosae</name>
    <dbReference type="NCBI Taxonomy" id="3142938"/>
    <lineage>
        <taxon>Bacteria</taxon>
        <taxon>Bacillati</taxon>
        <taxon>Bacillota</taxon>
        <taxon>Bacilli</taxon>
        <taxon>Lactobacillales</taxon>
        <taxon>Lactobacillaceae</taxon>
        <taxon>Limosilactobacillus</taxon>
    </lineage>
</organism>